<evidence type="ECO:0000313" key="4">
    <source>
        <dbReference type="Proteomes" id="UP001206126"/>
    </source>
</evidence>
<gene>
    <name evidence="3" type="ORF">NX774_06065</name>
</gene>
<feature type="compositionally biased region" description="Gly residues" evidence="1">
    <location>
        <begin position="174"/>
        <end position="187"/>
    </location>
</feature>
<dbReference type="PRINTS" id="PR01228">
    <property type="entry name" value="EGGSHELL"/>
</dbReference>
<feature type="compositionally biased region" description="Gly residues" evidence="1">
    <location>
        <begin position="116"/>
        <end position="156"/>
    </location>
</feature>
<evidence type="ECO:0000313" key="3">
    <source>
        <dbReference type="EMBL" id="MCS0807490.1"/>
    </source>
</evidence>
<feature type="chain" id="PRO_5045406089" evidence="2">
    <location>
        <begin position="23"/>
        <end position="235"/>
    </location>
</feature>
<evidence type="ECO:0000256" key="1">
    <source>
        <dbReference type="SAM" id="MobiDB-lite"/>
    </source>
</evidence>
<sequence>MNRTIRLALAAALLAATGGALAQAQAQMQLPQARPAHGQSADRQSRDESACVTTARKRTGLDPYVLAENATPLQPGKGITSVPIEAPTMAMGSSGGGATGAGSETGTQPAQAGAMGTSGGGQTGGGGGQMGAQGGMAGGGQTGAQGGMAGGGGAMGASGSTGETGAAGAASTGGAAGAGMSGAGATGASGAAGATGAGGTQMAQNNTADVFNRAFARCMTSRGYTVESASQGGTP</sequence>
<evidence type="ECO:0000256" key="2">
    <source>
        <dbReference type="SAM" id="SignalP"/>
    </source>
</evidence>
<dbReference type="RefSeq" id="WP_258821255.1">
    <property type="nucleotide sequence ID" value="NZ_JANUHB010000001.1"/>
</dbReference>
<keyword evidence="4" id="KW-1185">Reference proteome</keyword>
<comment type="caution">
    <text evidence="3">The sequence shown here is derived from an EMBL/GenBank/DDBJ whole genome shotgun (WGS) entry which is preliminary data.</text>
</comment>
<organism evidence="3 4">
    <name type="scientific">Massilia agilis</name>
    <dbReference type="NCBI Taxonomy" id="1811226"/>
    <lineage>
        <taxon>Bacteria</taxon>
        <taxon>Pseudomonadati</taxon>
        <taxon>Pseudomonadota</taxon>
        <taxon>Betaproteobacteria</taxon>
        <taxon>Burkholderiales</taxon>
        <taxon>Oxalobacteraceae</taxon>
        <taxon>Telluria group</taxon>
        <taxon>Massilia</taxon>
    </lineage>
</organism>
<feature type="compositionally biased region" description="Low complexity" evidence="1">
    <location>
        <begin position="101"/>
        <end position="115"/>
    </location>
</feature>
<proteinExistence type="predicted"/>
<reference evidence="3 4" key="1">
    <citation type="submission" date="2022-08" db="EMBL/GenBank/DDBJ databases">
        <title>Reclassification of Massilia species as members of the genera Telluria, Duganella, Pseudoduganella, Mokoshia gen. nov. and Zemynaea gen. nov. using orthogonal and non-orthogonal genome-based approaches.</title>
        <authorList>
            <person name="Bowman J.P."/>
        </authorList>
    </citation>
    <scope>NUCLEOTIDE SEQUENCE [LARGE SCALE GENOMIC DNA]</scope>
    <source>
        <strain evidence="3 4">JCM 31605</strain>
    </source>
</reference>
<protein>
    <submittedName>
        <fullName evidence="3">Uncharacterized protein</fullName>
    </submittedName>
</protein>
<keyword evidence="2" id="KW-0732">Signal</keyword>
<accession>A0ABT2D862</accession>
<feature type="region of interest" description="Disordered" evidence="1">
    <location>
        <begin position="90"/>
        <end position="199"/>
    </location>
</feature>
<feature type="signal peptide" evidence="2">
    <location>
        <begin position="1"/>
        <end position="22"/>
    </location>
</feature>
<feature type="region of interest" description="Disordered" evidence="1">
    <location>
        <begin position="29"/>
        <end position="55"/>
    </location>
</feature>
<dbReference type="EMBL" id="JANUHB010000001">
    <property type="protein sequence ID" value="MCS0807490.1"/>
    <property type="molecule type" value="Genomic_DNA"/>
</dbReference>
<name>A0ABT2D862_9BURK</name>
<feature type="compositionally biased region" description="Low complexity" evidence="1">
    <location>
        <begin position="157"/>
        <end position="173"/>
    </location>
</feature>
<dbReference type="Proteomes" id="UP001206126">
    <property type="component" value="Unassembled WGS sequence"/>
</dbReference>